<sequence length="444" mass="50223">MSTFDCLTRPDSICSETVTDSLATGENVCMEDMRPEEMLPSYSGPSDAFQPFEVRSSDLESEIASCIGEESTDILKYLPPGINRSNITLCPGGLPLELWFRILDNIDNLKTWFACGLTCKLLESRIRQVAMELKRAHSETFASLDLHELHHAIVRHPIVSNLVDVVRISARSTTKFIYEFSGKLHALHDLYIAAQRWHYPRLSPNSLPPFRPLLVSAASRFRSLSFLSLSYAVFWNFRDFARLICAFPCLIRLHSKFVSWRRDEGCDLSDEPFAKLICLHEIQIDDGGDISKYKRLFSAPTLSLSVTHLSFKETELSSGIYCYIIISRVDGHARTATIDISFHTFGSPQWLPPVLDVLDDFLGSPAMSTLTTVDVELRCIGGYDEEIFGIFAAEPLPFPLLRARGPDKFKITKTFDIYKDGHMENRVEELMLPAPTCKTRTCLM</sequence>
<protein>
    <recommendedName>
        <fullName evidence="3">F-box domain-containing protein</fullName>
    </recommendedName>
</protein>
<dbReference type="EMBL" id="KV722510">
    <property type="protein sequence ID" value="OCH86832.1"/>
    <property type="molecule type" value="Genomic_DNA"/>
</dbReference>
<evidence type="ECO:0000313" key="2">
    <source>
        <dbReference type="Proteomes" id="UP000250043"/>
    </source>
</evidence>
<dbReference type="Proteomes" id="UP000250043">
    <property type="component" value="Unassembled WGS sequence"/>
</dbReference>
<organism evidence="1 2">
    <name type="scientific">Obba rivulosa</name>
    <dbReference type="NCBI Taxonomy" id="1052685"/>
    <lineage>
        <taxon>Eukaryota</taxon>
        <taxon>Fungi</taxon>
        <taxon>Dikarya</taxon>
        <taxon>Basidiomycota</taxon>
        <taxon>Agaricomycotina</taxon>
        <taxon>Agaricomycetes</taxon>
        <taxon>Polyporales</taxon>
        <taxon>Gelatoporiaceae</taxon>
        <taxon>Obba</taxon>
    </lineage>
</organism>
<name>A0A8E2DH93_9APHY</name>
<keyword evidence="2" id="KW-1185">Reference proteome</keyword>
<evidence type="ECO:0008006" key="3">
    <source>
        <dbReference type="Google" id="ProtNLM"/>
    </source>
</evidence>
<accession>A0A8E2DH93</accession>
<proteinExistence type="predicted"/>
<gene>
    <name evidence="1" type="ORF">OBBRIDRAFT_796792</name>
</gene>
<dbReference type="AlphaFoldDB" id="A0A8E2DH93"/>
<reference evidence="1 2" key="1">
    <citation type="submission" date="2016-07" db="EMBL/GenBank/DDBJ databases">
        <title>Draft genome of the white-rot fungus Obba rivulosa 3A-2.</title>
        <authorList>
            <consortium name="DOE Joint Genome Institute"/>
            <person name="Miettinen O."/>
            <person name="Riley R."/>
            <person name="Acob R."/>
            <person name="Barry K."/>
            <person name="Cullen D."/>
            <person name="De Vries R."/>
            <person name="Hainaut M."/>
            <person name="Hatakka A."/>
            <person name="Henrissat B."/>
            <person name="Hilden K."/>
            <person name="Kuo R."/>
            <person name="Labutti K."/>
            <person name="Lipzen A."/>
            <person name="Makela M.R."/>
            <person name="Sandor L."/>
            <person name="Spatafora J.W."/>
            <person name="Grigoriev I.V."/>
            <person name="Hibbett D.S."/>
        </authorList>
    </citation>
    <scope>NUCLEOTIDE SEQUENCE [LARGE SCALE GENOMIC DNA]</scope>
    <source>
        <strain evidence="1 2">3A-2</strain>
    </source>
</reference>
<evidence type="ECO:0000313" key="1">
    <source>
        <dbReference type="EMBL" id="OCH86832.1"/>
    </source>
</evidence>